<protein>
    <submittedName>
        <fullName evidence="1">Uncharacterized protein</fullName>
    </submittedName>
</protein>
<organism evidence="1 2">
    <name type="scientific">Paramagnetospirillum kuznetsovii</name>
    <dbReference type="NCBI Taxonomy" id="2053833"/>
    <lineage>
        <taxon>Bacteria</taxon>
        <taxon>Pseudomonadati</taxon>
        <taxon>Pseudomonadota</taxon>
        <taxon>Alphaproteobacteria</taxon>
        <taxon>Rhodospirillales</taxon>
        <taxon>Magnetospirillaceae</taxon>
        <taxon>Paramagnetospirillum</taxon>
    </lineage>
</organism>
<sequence>MGTEAIAIGWLEAAIDDMAVDPSGGRIQTAVLPDQTGEPQVGQEGMLHGGSPALCGLLVQP</sequence>
<accession>A0A364NZF8</accession>
<dbReference type="EMBL" id="PGTO01000004">
    <property type="protein sequence ID" value="RAU22469.1"/>
    <property type="molecule type" value="Genomic_DNA"/>
</dbReference>
<comment type="caution">
    <text evidence="1">The sequence shown here is derived from an EMBL/GenBank/DDBJ whole genome shotgun (WGS) entry which is preliminary data.</text>
</comment>
<dbReference type="Proteomes" id="UP000251075">
    <property type="component" value="Unassembled WGS sequence"/>
</dbReference>
<gene>
    <name evidence="1" type="ORF">CU669_07145</name>
</gene>
<reference evidence="1 2" key="1">
    <citation type="submission" date="2017-11" db="EMBL/GenBank/DDBJ databases">
        <title>Draft genome sequence of magnetotactic bacterium Magnetospirillum kuznetsovii LBB-42.</title>
        <authorList>
            <person name="Grouzdev D.S."/>
            <person name="Rysina M.S."/>
            <person name="Baslerov R.V."/>
            <person name="Koziaeva V."/>
        </authorList>
    </citation>
    <scope>NUCLEOTIDE SEQUENCE [LARGE SCALE GENOMIC DNA]</scope>
    <source>
        <strain evidence="1 2">LBB-42</strain>
    </source>
</reference>
<name>A0A364NZF8_9PROT</name>
<keyword evidence="2" id="KW-1185">Reference proteome</keyword>
<evidence type="ECO:0000313" key="2">
    <source>
        <dbReference type="Proteomes" id="UP000251075"/>
    </source>
</evidence>
<proteinExistence type="predicted"/>
<dbReference type="AlphaFoldDB" id="A0A364NZF8"/>
<evidence type="ECO:0000313" key="1">
    <source>
        <dbReference type="EMBL" id="RAU22469.1"/>
    </source>
</evidence>